<evidence type="ECO:0000256" key="3">
    <source>
        <dbReference type="ARBA" id="ARBA00023140"/>
    </source>
</evidence>
<dbReference type="InterPro" id="IPR045851">
    <property type="entry name" value="AMP-bd_C_sf"/>
</dbReference>
<dbReference type="Proteomes" id="UP000492821">
    <property type="component" value="Unassembled WGS sequence"/>
</dbReference>
<dbReference type="PANTHER" id="PTHR24096:SF257">
    <property type="entry name" value="ACYL-COA SYNTHETASE 7"/>
    <property type="match status" value="1"/>
</dbReference>
<dbReference type="PANTHER" id="PTHR24096">
    <property type="entry name" value="LONG-CHAIN-FATTY-ACID--COA LIGASE"/>
    <property type="match status" value="1"/>
</dbReference>
<evidence type="ECO:0000259" key="4">
    <source>
        <dbReference type="Pfam" id="PF00501"/>
    </source>
</evidence>
<dbReference type="PROSITE" id="PS00455">
    <property type="entry name" value="AMP_BINDING"/>
    <property type="match status" value="1"/>
</dbReference>
<dbReference type="Pfam" id="PF00501">
    <property type="entry name" value="AMP-binding"/>
    <property type="match status" value="1"/>
</dbReference>
<feature type="domain" description="AMP-binding enzyme C-terminal" evidence="5">
    <location>
        <begin position="457"/>
        <end position="532"/>
    </location>
</feature>
<evidence type="ECO:0000256" key="1">
    <source>
        <dbReference type="ARBA" id="ARBA00004275"/>
    </source>
</evidence>
<protein>
    <submittedName>
        <fullName evidence="7">AMP-binding domain-containing protein</fullName>
    </submittedName>
</protein>
<dbReference type="AlphaFoldDB" id="A0A7E4VQ88"/>
<dbReference type="Gene3D" id="3.30.300.30">
    <property type="match status" value="1"/>
</dbReference>
<evidence type="ECO:0000259" key="5">
    <source>
        <dbReference type="Pfam" id="PF13193"/>
    </source>
</evidence>
<evidence type="ECO:0000313" key="7">
    <source>
        <dbReference type="WBParaSite" id="Pan_g23848.t1"/>
    </source>
</evidence>
<dbReference type="SUPFAM" id="SSF56801">
    <property type="entry name" value="Acetyl-CoA synthetase-like"/>
    <property type="match status" value="1"/>
</dbReference>
<name>A0A7E4VQ88_PANRE</name>
<accession>A0A7E4VQ88</accession>
<reference evidence="6" key="1">
    <citation type="journal article" date="2013" name="Genetics">
        <title>The draft genome and transcriptome of Panagrellus redivivus are shaped by the harsh demands of a free-living lifestyle.</title>
        <authorList>
            <person name="Srinivasan J."/>
            <person name="Dillman A.R."/>
            <person name="Macchietto M.G."/>
            <person name="Heikkinen L."/>
            <person name="Lakso M."/>
            <person name="Fracchia K.M."/>
            <person name="Antoshechkin I."/>
            <person name="Mortazavi A."/>
            <person name="Wong G."/>
            <person name="Sternberg P.W."/>
        </authorList>
    </citation>
    <scope>NUCLEOTIDE SEQUENCE [LARGE SCALE GENOMIC DNA]</scope>
    <source>
        <strain evidence="6">MT8872</strain>
    </source>
</reference>
<sequence length="548" mass="61050">MPEIDIDPLKPLHHLVVGALGYYSMTRPNETAFKSATDEFPEVTFKEVYDSILATANYYYNTLQLEKGDVVTISLPNTWHYVPAYIGASCVGAVVSGMNPRATSLETTYLLKDAKAKVVLTTAENVEKILGIKEDLPNLKYILYLGDLNNNITNAGKIRVIDFETVIAGPAEFNPATVPINTKTDLLSLPYSSGTTGMPKGVMITHFNFLNQLIILGTHLKDYVLPFFPQLEKQTRFQFDVQYLPFYHSYGFTGLIAKLIKGDTTVIMKEFNPDGLLRIIDEYKIPQVNLVPGLFDLICSRRSADYSLASLKSVACGGAALTPEQIEKLHERLPNLCYVLHGYGLTEASGASHMNYFKEDTPRGAVGQLLSFMKHRIVDPETQQEVGPEVVGELWIRGPTIMKGYWGNEEATKAAFAPDGFLKTGDLAKVDKQGYLYIIDRLKEVIKVNAVQVPPAEIEALLKQHPKIKDAAVIGVPHKVTGEAPRAYIVKNDDSLTVDEVNNFTQDKLSKYKQLTGGIEFVDEVLKNQTGKILRHKLKEAYLRRIQT</sequence>
<comment type="similarity">
    <text evidence="2">Belongs to the ATP-dependent AMP-binding enzyme family.</text>
</comment>
<keyword evidence="6" id="KW-1185">Reference proteome</keyword>
<dbReference type="GO" id="GO:0005777">
    <property type="term" value="C:peroxisome"/>
    <property type="evidence" value="ECO:0007669"/>
    <property type="project" value="UniProtKB-SubCell"/>
</dbReference>
<dbReference type="InterPro" id="IPR000873">
    <property type="entry name" value="AMP-dep_synth/lig_dom"/>
</dbReference>
<dbReference type="WBParaSite" id="Pan_g23848.t1">
    <property type="protein sequence ID" value="Pan_g23848.t1"/>
    <property type="gene ID" value="Pan_g23848"/>
</dbReference>
<comment type="subcellular location">
    <subcellularLocation>
        <location evidence="1">Peroxisome</location>
    </subcellularLocation>
</comment>
<dbReference type="GO" id="GO:0016405">
    <property type="term" value="F:CoA-ligase activity"/>
    <property type="evidence" value="ECO:0007669"/>
    <property type="project" value="TreeGrafter"/>
</dbReference>
<dbReference type="Pfam" id="PF13193">
    <property type="entry name" value="AMP-binding_C"/>
    <property type="match status" value="1"/>
</dbReference>
<evidence type="ECO:0000256" key="2">
    <source>
        <dbReference type="ARBA" id="ARBA00006432"/>
    </source>
</evidence>
<dbReference type="InterPro" id="IPR020845">
    <property type="entry name" value="AMP-binding_CS"/>
</dbReference>
<organism evidence="6 7">
    <name type="scientific">Panagrellus redivivus</name>
    <name type="common">Microworm</name>
    <dbReference type="NCBI Taxonomy" id="6233"/>
    <lineage>
        <taxon>Eukaryota</taxon>
        <taxon>Metazoa</taxon>
        <taxon>Ecdysozoa</taxon>
        <taxon>Nematoda</taxon>
        <taxon>Chromadorea</taxon>
        <taxon>Rhabditida</taxon>
        <taxon>Tylenchina</taxon>
        <taxon>Panagrolaimomorpha</taxon>
        <taxon>Panagrolaimoidea</taxon>
        <taxon>Panagrolaimidae</taxon>
        <taxon>Panagrellus</taxon>
    </lineage>
</organism>
<reference evidence="7" key="2">
    <citation type="submission" date="2020-10" db="UniProtKB">
        <authorList>
            <consortium name="WormBaseParasite"/>
        </authorList>
    </citation>
    <scope>IDENTIFICATION</scope>
</reference>
<feature type="domain" description="AMP-dependent synthetase/ligase" evidence="4">
    <location>
        <begin position="27"/>
        <end position="406"/>
    </location>
</feature>
<dbReference type="FunFam" id="3.30.300.30:FF:000007">
    <property type="entry name" value="4-coumarate--CoA ligase 2"/>
    <property type="match status" value="1"/>
</dbReference>
<proteinExistence type="inferred from homology"/>
<keyword evidence="3" id="KW-0576">Peroxisome</keyword>
<dbReference type="Gene3D" id="2.30.38.10">
    <property type="entry name" value="Luciferase, Domain 3"/>
    <property type="match status" value="1"/>
</dbReference>
<dbReference type="InterPro" id="IPR025110">
    <property type="entry name" value="AMP-bd_C"/>
</dbReference>
<evidence type="ECO:0000313" key="6">
    <source>
        <dbReference type="Proteomes" id="UP000492821"/>
    </source>
</evidence>
<dbReference type="Gene3D" id="3.40.50.980">
    <property type="match status" value="2"/>
</dbReference>